<dbReference type="GO" id="GO:0016887">
    <property type="term" value="F:ATP hydrolysis activity"/>
    <property type="evidence" value="ECO:0007669"/>
    <property type="project" value="InterPro"/>
</dbReference>
<evidence type="ECO:0000256" key="2">
    <source>
        <dbReference type="ARBA" id="ARBA00022448"/>
    </source>
</evidence>
<dbReference type="GO" id="GO:0140359">
    <property type="term" value="F:ABC-type transporter activity"/>
    <property type="evidence" value="ECO:0007669"/>
    <property type="project" value="InterPro"/>
</dbReference>
<proteinExistence type="predicted"/>
<keyword evidence="9" id="KW-0175">Coiled coil</keyword>
<dbReference type="SUPFAM" id="SSF90123">
    <property type="entry name" value="ABC transporter transmembrane region"/>
    <property type="match status" value="1"/>
</dbReference>
<sequence length="582" mass="64792">MRELLKKLYSIAGKESQKLSRMIVFEIVKSIFEGISLGAILFLLLKIFEKLFEQKEVVMNDVYIVFGIAVLSVAGKIVFGYLADRNKYIATYNLGAENRLYIGDKLKQVNMGYFNSNRLGDISGGLTSVIGELETVGVNIIEMMFVGIIQTVIMACFMLPFDFITGVIILITLIVGLLVNAVFQNKADQLTKKLQKLKIELNANTLEFVKGIGVIKSFGKNKEMLGDLEKSISDNKKGYFNVEKVIVPVNLIFLLVFKLGMCAIILSSIVRYSNGELEPYKTVMLIVSSFIFFAGFEMAGSMQNLRGIAVQNLDAITKLRDIKTISEGRKVAIENSDISIKNVDFSYDDKKLFQSVSAFIPSGKTTALIGASGSGKSTICNLIARFWDVDSGEITIDGTNVKDYRYDNLLSNFSFVFQDVYLFDDTVKNNIAFGNPDATYDEIVEVAKHARCHDFIMALPDGYETILQEGGSNLSGGERQRISIARAMLKPSKIVILDEATSSVDPENEQELVAALNDLLKDKTVIVIAHKLETIKSSDQIIVMDKGSIENVGTHDELMKSSSIYKKFIEQREKAIQWKLND</sequence>
<evidence type="ECO:0000259" key="11">
    <source>
        <dbReference type="PROSITE" id="PS50893"/>
    </source>
</evidence>
<name>A0A135YUJ8_9FIRM</name>
<evidence type="ECO:0000313" key="14">
    <source>
        <dbReference type="Proteomes" id="UP000070326"/>
    </source>
</evidence>
<keyword evidence="2" id="KW-0813">Transport</keyword>
<keyword evidence="4 10" id="KW-0812">Transmembrane</keyword>
<reference evidence="13 14" key="1">
    <citation type="submission" date="2016-02" db="EMBL/GenBank/DDBJ databases">
        <authorList>
            <person name="Wen L."/>
            <person name="He K."/>
            <person name="Yang H."/>
        </authorList>
    </citation>
    <scope>NUCLEOTIDE SEQUENCE [LARGE SCALE GENOMIC DNA]</scope>
    <source>
        <strain evidence="13 14">MJR8628A</strain>
    </source>
</reference>
<dbReference type="PROSITE" id="PS50929">
    <property type="entry name" value="ABC_TM1F"/>
    <property type="match status" value="1"/>
</dbReference>
<dbReference type="RefSeq" id="WP_061101773.1">
    <property type="nucleotide sequence ID" value="NZ_CP096607.1"/>
</dbReference>
<dbReference type="InterPro" id="IPR003593">
    <property type="entry name" value="AAA+_ATPase"/>
</dbReference>
<evidence type="ECO:0000256" key="6">
    <source>
        <dbReference type="ARBA" id="ARBA00022840"/>
    </source>
</evidence>
<dbReference type="FunFam" id="3.40.50.300:FF:000221">
    <property type="entry name" value="Multidrug ABC transporter ATP-binding protein"/>
    <property type="match status" value="1"/>
</dbReference>
<keyword evidence="7 10" id="KW-1133">Transmembrane helix</keyword>
<feature type="transmembrane region" description="Helical" evidence="10">
    <location>
        <begin position="282"/>
        <end position="299"/>
    </location>
</feature>
<feature type="transmembrane region" description="Helical" evidence="10">
    <location>
        <begin position="163"/>
        <end position="183"/>
    </location>
</feature>
<feature type="transmembrane region" description="Helical" evidence="10">
    <location>
        <begin position="21"/>
        <end position="43"/>
    </location>
</feature>
<feature type="transmembrane region" description="Helical" evidence="10">
    <location>
        <begin position="136"/>
        <end position="157"/>
    </location>
</feature>
<keyword evidence="6 13" id="KW-0067">ATP-binding</keyword>
<dbReference type="GO" id="GO:0005524">
    <property type="term" value="F:ATP binding"/>
    <property type="evidence" value="ECO:0007669"/>
    <property type="project" value="UniProtKB-KW"/>
</dbReference>
<dbReference type="GO" id="GO:0005886">
    <property type="term" value="C:plasma membrane"/>
    <property type="evidence" value="ECO:0007669"/>
    <property type="project" value="UniProtKB-SubCell"/>
</dbReference>
<keyword evidence="8 10" id="KW-0472">Membrane</keyword>
<dbReference type="PROSITE" id="PS50893">
    <property type="entry name" value="ABC_TRANSPORTER_2"/>
    <property type="match status" value="1"/>
</dbReference>
<feature type="domain" description="ABC transporter" evidence="11">
    <location>
        <begin position="338"/>
        <end position="571"/>
    </location>
</feature>
<feature type="transmembrane region" description="Helical" evidence="10">
    <location>
        <begin position="63"/>
        <end position="83"/>
    </location>
</feature>
<evidence type="ECO:0000256" key="1">
    <source>
        <dbReference type="ARBA" id="ARBA00004651"/>
    </source>
</evidence>
<comment type="subcellular location">
    <subcellularLocation>
        <location evidence="1">Cell membrane</location>
        <topology evidence="1">Multi-pass membrane protein</topology>
    </subcellularLocation>
</comment>
<dbReference type="Proteomes" id="UP000070326">
    <property type="component" value="Unassembled WGS sequence"/>
</dbReference>
<dbReference type="SMART" id="SM00382">
    <property type="entry name" value="AAA"/>
    <property type="match status" value="1"/>
</dbReference>
<dbReference type="Gene3D" id="1.20.1560.10">
    <property type="entry name" value="ABC transporter type 1, transmembrane domain"/>
    <property type="match status" value="1"/>
</dbReference>
<accession>A0A135YUJ8</accession>
<evidence type="ECO:0000256" key="4">
    <source>
        <dbReference type="ARBA" id="ARBA00022692"/>
    </source>
</evidence>
<dbReference type="EMBL" id="LSQZ01000034">
    <property type="protein sequence ID" value="KXI13078.1"/>
    <property type="molecule type" value="Genomic_DNA"/>
</dbReference>
<dbReference type="InterPro" id="IPR011527">
    <property type="entry name" value="ABC1_TM_dom"/>
</dbReference>
<keyword evidence="3" id="KW-1003">Cell membrane</keyword>
<evidence type="ECO:0000256" key="7">
    <source>
        <dbReference type="ARBA" id="ARBA00022989"/>
    </source>
</evidence>
<dbReference type="GO" id="GO:0034040">
    <property type="term" value="F:ATPase-coupled lipid transmembrane transporter activity"/>
    <property type="evidence" value="ECO:0007669"/>
    <property type="project" value="TreeGrafter"/>
</dbReference>
<feature type="coiled-coil region" evidence="9">
    <location>
        <begin position="180"/>
        <end position="207"/>
    </location>
</feature>
<evidence type="ECO:0000259" key="12">
    <source>
        <dbReference type="PROSITE" id="PS50929"/>
    </source>
</evidence>
<evidence type="ECO:0000256" key="10">
    <source>
        <dbReference type="SAM" id="Phobius"/>
    </source>
</evidence>
<dbReference type="AlphaFoldDB" id="A0A135YUJ8"/>
<feature type="transmembrane region" description="Helical" evidence="10">
    <location>
        <begin position="245"/>
        <end position="270"/>
    </location>
</feature>
<dbReference type="PROSITE" id="PS00211">
    <property type="entry name" value="ABC_TRANSPORTER_1"/>
    <property type="match status" value="1"/>
</dbReference>
<dbReference type="InterPro" id="IPR039421">
    <property type="entry name" value="Type_1_exporter"/>
</dbReference>
<dbReference type="SUPFAM" id="SSF52540">
    <property type="entry name" value="P-loop containing nucleoside triphosphate hydrolases"/>
    <property type="match status" value="1"/>
</dbReference>
<dbReference type="Pfam" id="PF00005">
    <property type="entry name" value="ABC_tran"/>
    <property type="match status" value="1"/>
</dbReference>
<evidence type="ECO:0000313" key="13">
    <source>
        <dbReference type="EMBL" id="KXI13078.1"/>
    </source>
</evidence>
<evidence type="ECO:0000256" key="9">
    <source>
        <dbReference type="SAM" id="Coils"/>
    </source>
</evidence>
<dbReference type="InterPro" id="IPR017871">
    <property type="entry name" value="ABC_transporter-like_CS"/>
</dbReference>
<organism evidence="13 14">
    <name type="scientific">Peptostreptococcus anaerobius</name>
    <dbReference type="NCBI Taxonomy" id="1261"/>
    <lineage>
        <taxon>Bacteria</taxon>
        <taxon>Bacillati</taxon>
        <taxon>Bacillota</taxon>
        <taxon>Clostridia</taxon>
        <taxon>Peptostreptococcales</taxon>
        <taxon>Peptostreptococcaceae</taxon>
        <taxon>Peptostreptococcus</taxon>
    </lineage>
</organism>
<dbReference type="InterPro" id="IPR027417">
    <property type="entry name" value="P-loop_NTPase"/>
</dbReference>
<dbReference type="PATRIC" id="fig|1261.5.peg.895"/>
<dbReference type="PANTHER" id="PTHR24221">
    <property type="entry name" value="ATP-BINDING CASSETTE SUB-FAMILY B"/>
    <property type="match status" value="1"/>
</dbReference>
<comment type="caution">
    <text evidence="13">The sequence shown here is derived from an EMBL/GenBank/DDBJ whole genome shotgun (WGS) entry which is preliminary data.</text>
</comment>
<dbReference type="STRING" id="1261.HMPREF3195_00889"/>
<protein>
    <submittedName>
        <fullName evidence="13">ABC transporter, ATP-binding protein</fullName>
    </submittedName>
</protein>
<keyword evidence="5" id="KW-0547">Nucleotide-binding</keyword>
<evidence type="ECO:0000256" key="3">
    <source>
        <dbReference type="ARBA" id="ARBA00022475"/>
    </source>
</evidence>
<dbReference type="Gene3D" id="3.40.50.300">
    <property type="entry name" value="P-loop containing nucleotide triphosphate hydrolases"/>
    <property type="match status" value="1"/>
</dbReference>
<feature type="domain" description="ABC transmembrane type-1" evidence="12">
    <location>
        <begin position="30"/>
        <end position="304"/>
    </location>
</feature>
<evidence type="ECO:0000256" key="5">
    <source>
        <dbReference type="ARBA" id="ARBA00022741"/>
    </source>
</evidence>
<dbReference type="InterPro" id="IPR003439">
    <property type="entry name" value="ABC_transporter-like_ATP-bd"/>
</dbReference>
<dbReference type="Pfam" id="PF00664">
    <property type="entry name" value="ABC_membrane"/>
    <property type="match status" value="1"/>
</dbReference>
<gene>
    <name evidence="13" type="ORF">HMPREF3195_00889</name>
</gene>
<dbReference type="InterPro" id="IPR036640">
    <property type="entry name" value="ABC1_TM_sf"/>
</dbReference>
<dbReference type="PANTHER" id="PTHR24221:SF397">
    <property type="entry name" value="ABC TRANSPORTER, ATP-BINDING TRANSMEMBRANE PROTEIN"/>
    <property type="match status" value="1"/>
</dbReference>
<evidence type="ECO:0000256" key="8">
    <source>
        <dbReference type="ARBA" id="ARBA00023136"/>
    </source>
</evidence>